<dbReference type="AlphaFoldDB" id="A0A484NLQ8"/>
<evidence type="ECO:0000313" key="8">
    <source>
        <dbReference type="Proteomes" id="UP000595140"/>
    </source>
</evidence>
<evidence type="ECO:0000256" key="4">
    <source>
        <dbReference type="RuleBase" id="RU003719"/>
    </source>
</evidence>
<feature type="domain" description="D-isomer specific 2-hydroxyacid dehydrogenase NAD-binding" evidence="6">
    <location>
        <begin position="123"/>
        <end position="296"/>
    </location>
</feature>
<dbReference type="FunFam" id="3.40.50.720:FF:000213">
    <property type="entry name" value="Putative 2-hydroxyacid dehydrogenase"/>
    <property type="match status" value="1"/>
</dbReference>
<accession>A0A484NLQ8</accession>
<dbReference type="InterPro" id="IPR050223">
    <property type="entry name" value="D-isomer_2-hydroxyacid_DH"/>
</dbReference>
<evidence type="ECO:0000256" key="1">
    <source>
        <dbReference type="ARBA" id="ARBA00022857"/>
    </source>
</evidence>
<dbReference type="PANTHER" id="PTHR10996">
    <property type="entry name" value="2-HYDROXYACID DEHYDROGENASE-RELATED"/>
    <property type="match status" value="1"/>
</dbReference>
<protein>
    <recommendedName>
        <fullName evidence="9">D-isomer specific 2-hydroxyacid dehydrogenase NAD-binding domain-containing protein</fullName>
    </recommendedName>
</protein>
<keyword evidence="1" id="KW-0521">NADP</keyword>
<gene>
    <name evidence="7" type="ORF">CCAM_LOCUS43698</name>
</gene>
<dbReference type="PANTHER" id="PTHR10996:SF268">
    <property type="entry name" value="GLYOXYLATE_HYDROXYPYRUVATE REDUCTASE HPR3"/>
    <property type="match status" value="1"/>
</dbReference>
<dbReference type="EMBL" id="OOIL02006792">
    <property type="protein sequence ID" value="VFR01923.1"/>
    <property type="molecule type" value="Genomic_DNA"/>
</dbReference>
<dbReference type="SUPFAM" id="SSF51735">
    <property type="entry name" value="NAD(P)-binding Rossmann-fold domains"/>
    <property type="match status" value="1"/>
</dbReference>
<proteinExistence type="inferred from homology"/>
<feature type="domain" description="D-isomer specific 2-hydroxyacid dehydrogenase catalytic" evidence="5">
    <location>
        <begin position="61"/>
        <end position="324"/>
    </location>
</feature>
<dbReference type="GO" id="GO:0051287">
    <property type="term" value="F:NAD binding"/>
    <property type="evidence" value="ECO:0007669"/>
    <property type="project" value="InterPro"/>
</dbReference>
<evidence type="ECO:0000259" key="5">
    <source>
        <dbReference type="Pfam" id="PF00389"/>
    </source>
</evidence>
<keyword evidence="3" id="KW-0520">NAD</keyword>
<name>A0A484NLQ8_9ASTE</name>
<dbReference type="InterPro" id="IPR006140">
    <property type="entry name" value="D-isomer_DH_NAD-bd"/>
</dbReference>
<dbReference type="GO" id="GO:0030267">
    <property type="term" value="F:glyoxylate reductase (NADPH) activity"/>
    <property type="evidence" value="ECO:0007669"/>
    <property type="project" value="TreeGrafter"/>
</dbReference>
<evidence type="ECO:0000256" key="3">
    <source>
        <dbReference type="ARBA" id="ARBA00023027"/>
    </source>
</evidence>
<organism evidence="7 8">
    <name type="scientific">Cuscuta campestris</name>
    <dbReference type="NCBI Taxonomy" id="132261"/>
    <lineage>
        <taxon>Eukaryota</taxon>
        <taxon>Viridiplantae</taxon>
        <taxon>Streptophyta</taxon>
        <taxon>Embryophyta</taxon>
        <taxon>Tracheophyta</taxon>
        <taxon>Spermatophyta</taxon>
        <taxon>Magnoliopsida</taxon>
        <taxon>eudicotyledons</taxon>
        <taxon>Gunneridae</taxon>
        <taxon>Pentapetalae</taxon>
        <taxon>asterids</taxon>
        <taxon>lamiids</taxon>
        <taxon>Solanales</taxon>
        <taxon>Convolvulaceae</taxon>
        <taxon>Cuscuteae</taxon>
        <taxon>Cuscuta</taxon>
        <taxon>Cuscuta subgen. Grammica</taxon>
        <taxon>Cuscuta sect. Cleistogrammica</taxon>
    </lineage>
</organism>
<dbReference type="OrthoDB" id="298012at2759"/>
<dbReference type="Pfam" id="PF00389">
    <property type="entry name" value="2-Hacid_dh"/>
    <property type="match status" value="1"/>
</dbReference>
<reference evidence="7 8" key="1">
    <citation type="submission" date="2018-04" db="EMBL/GenBank/DDBJ databases">
        <authorList>
            <person name="Vogel A."/>
        </authorList>
    </citation>
    <scope>NUCLEOTIDE SEQUENCE [LARGE SCALE GENOMIC DNA]</scope>
</reference>
<sequence>MAAVASPGPPSGTGIRPLILINRLARHQLSALFPFLQTRYRILDPIDESGPSFAALSKSGRVMLCVGPTPITSDTLDRYPSLECVVCSSAGHDHVDVAEFRRRGIRVTGAGDTFSDDVADFAVGLLIDVLRRVSVADRFVRSGSWPAEGNFPLGSKVGGKRVGIVGLGSIGLRVSKRLEALGCTIAYTSKKVKPHVPFSFHPNITDLATACDVLVLCCALTQETNHIVDKKVMLALGKGGIVINIGRGALIDEKEMVDLLARGELGGAGLDVFENEPNVPRELVGLDNVVLSSHVSYATHEAMVALQELVANNIDSFFSNKALQAEIGGNE</sequence>
<dbReference type="GO" id="GO:0016618">
    <property type="term" value="F:hydroxypyruvate reductase [NAD(P)H] activity"/>
    <property type="evidence" value="ECO:0007669"/>
    <property type="project" value="TreeGrafter"/>
</dbReference>
<keyword evidence="2 4" id="KW-0560">Oxidoreductase</keyword>
<dbReference type="InterPro" id="IPR006139">
    <property type="entry name" value="D-isomer_2_OHA_DH_cat_dom"/>
</dbReference>
<comment type="similarity">
    <text evidence="4">Belongs to the D-isomer specific 2-hydroxyacid dehydrogenase family.</text>
</comment>
<dbReference type="Pfam" id="PF02826">
    <property type="entry name" value="2-Hacid_dh_C"/>
    <property type="match status" value="1"/>
</dbReference>
<dbReference type="Proteomes" id="UP000595140">
    <property type="component" value="Unassembled WGS sequence"/>
</dbReference>
<dbReference type="InterPro" id="IPR036291">
    <property type="entry name" value="NAD(P)-bd_dom_sf"/>
</dbReference>
<evidence type="ECO:0000256" key="2">
    <source>
        <dbReference type="ARBA" id="ARBA00023002"/>
    </source>
</evidence>
<evidence type="ECO:0000259" key="6">
    <source>
        <dbReference type="Pfam" id="PF02826"/>
    </source>
</evidence>
<evidence type="ECO:0008006" key="9">
    <source>
        <dbReference type="Google" id="ProtNLM"/>
    </source>
</evidence>
<evidence type="ECO:0000313" key="7">
    <source>
        <dbReference type="EMBL" id="VFR01923.1"/>
    </source>
</evidence>
<dbReference type="GO" id="GO:0005829">
    <property type="term" value="C:cytosol"/>
    <property type="evidence" value="ECO:0007669"/>
    <property type="project" value="TreeGrafter"/>
</dbReference>
<dbReference type="SUPFAM" id="SSF52283">
    <property type="entry name" value="Formate/glycerate dehydrogenase catalytic domain-like"/>
    <property type="match status" value="1"/>
</dbReference>
<dbReference type="Gene3D" id="3.40.50.720">
    <property type="entry name" value="NAD(P)-binding Rossmann-like Domain"/>
    <property type="match status" value="2"/>
</dbReference>
<keyword evidence="8" id="KW-1185">Reference proteome</keyword>
<dbReference type="CDD" id="cd12156">
    <property type="entry name" value="HPPR"/>
    <property type="match status" value="1"/>
</dbReference>